<dbReference type="SUPFAM" id="SSF144232">
    <property type="entry name" value="HIT/MYND zinc finger-like"/>
    <property type="match status" value="1"/>
</dbReference>
<dbReference type="InterPro" id="IPR002893">
    <property type="entry name" value="Znf_MYND"/>
</dbReference>
<evidence type="ECO:0000313" key="7">
    <source>
        <dbReference type="RefSeq" id="XP_034242218.1"/>
    </source>
</evidence>
<name>A0A6P8ZNE6_THRPL</name>
<evidence type="ECO:0000256" key="2">
    <source>
        <dbReference type="ARBA" id="ARBA00022771"/>
    </source>
</evidence>
<dbReference type="Gene3D" id="6.10.140.2220">
    <property type="match status" value="2"/>
</dbReference>
<sequence length="574" mass="64517">MSSSRPVWHNAATAPCAVCGAEGRPCSRCRVHYYCGAEHQRQHWAKHRHGCGSVALEGGVLVAVKDIPANTCILRELPSVVFPCQPHFLTKQDVVLCVACCVDVSGSYAQCGRCGLPVCNDTCSQSSSHQAECQAFQEAEFVVPKADIEDEDVPVGTAVWILRAALASLDNPLLDYLLQDLGFGDKPPRRLPAVWETVNLKVNTRAVRYLCDAVGIKRLSERDLHRAAHMVISYASASHGPLVNKEGQKPAHVGVLFVGLSLRKHSCFPNSADRVMKPRTDEYMVVTTRDVAAGQCITINRQGGTWFDHTRERRKNVMLRWGFVCDCERCSDPTELGMYVDSPCCAACAERGKQCFLVPVGDEIRNDWSCEGCKKSLPLPEVKGLTKPAEDRLEELLDSSTEELLKFIAEHSYPRGPLHPTHALVLRARKAFLSDNHLRRAMRHMFQLKEVGLKLLKRSHREQLQISMQFVTGCVEVITEQLRALNRLLPGLTNQRLSLLCELRWLTLFKLDWLKTAARCLRTPETEQNMAHLTESLLDVEKQIRRHFFFLRDDDEMVQAVMKSGQVTAESNYF</sequence>
<evidence type="ECO:0000313" key="6">
    <source>
        <dbReference type="Proteomes" id="UP000515158"/>
    </source>
</evidence>
<dbReference type="Gene3D" id="2.170.270.10">
    <property type="entry name" value="SET domain"/>
    <property type="match status" value="1"/>
</dbReference>
<dbReference type="RefSeq" id="XP_034242220.1">
    <property type="nucleotide sequence ID" value="XM_034386329.1"/>
</dbReference>
<dbReference type="Pfam" id="PF01753">
    <property type="entry name" value="zf-MYND"/>
    <property type="match status" value="1"/>
</dbReference>
<proteinExistence type="predicted"/>
<dbReference type="GO" id="GO:0008270">
    <property type="term" value="F:zinc ion binding"/>
    <property type="evidence" value="ECO:0007669"/>
    <property type="project" value="UniProtKB-KW"/>
</dbReference>
<evidence type="ECO:0000256" key="1">
    <source>
        <dbReference type="ARBA" id="ARBA00022723"/>
    </source>
</evidence>
<organism evidence="8">
    <name type="scientific">Thrips palmi</name>
    <name type="common">Melon thrips</name>
    <dbReference type="NCBI Taxonomy" id="161013"/>
    <lineage>
        <taxon>Eukaryota</taxon>
        <taxon>Metazoa</taxon>
        <taxon>Ecdysozoa</taxon>
        <taxon>Arthropoda</taxon>
        <taxon>Hexapoda</taxon>
        <taxon>Insecta</taxon>
        <taxon>Pterygota</taxon>
        <taxon>Neoptera</taxon>
        <taxon>Paraneoptera</taxon>
        <taxon>Thysanoptera</taxon>
        <taxon>Terebrantia</taxon>
        <taxon>Thripoidea</taxon>
        <taxon>Thripidae</taxon>
        <taxon>Thrips</taxon>
    </lineage>
</organism>
<dbReference type="GeneID" id="117645850"/>
<dbReference type="PANTHER" id="PTHR46455">
    <property type="entry name" value="SET AND MYND DOMAIN CONTAINING, ARTHROPOD-SPECIFIC, MEMBER 4, ISOFORM A"/>
    <property type="match status" value="1"/>
</dbReference>
<feature type="domain" description="MYND-type" evidence="5">
    <location>
        <begin position="16"/>
        <end position="51"/>
    </location>
</feature>
<keyword evidence="3" id="KW-0862">Zinc</keyword>
<dbReference type="OrthoDB" id="5282002at2759"/>
<accession>A0A6P8ZNE6</accession>
<dbReference type="Proteomes" id="UP000515158">
    <property type="component" value="Unplaced"/>
</dbReference>
<dbReference type="PANTHER" id="PTHR46455:SF5">
    <property type="entry name" value="SET AND MYND DOMAIN CONTAINING, ARTHROPOD-SPECIFIC, MEMBER 4, ISOFORM A"/>
    <property type="match status" value="1"/>
</dbReference>
<dbReference type="RefSeq" id="XP_034242218.1">
    <property type="nucleotide sequence ID" value="XM_034386327.1"/>
</dbReference>
<dbReference type="InterPro" id="IPR053010">
    <property type="entry name" value="SET_SmydA-8"/>
</dbReference>
<gene>
    <name evidence="7 8 9" type="primary">LOC117645850</name>
</gene>
<dbReference type="AlphaFoldDB" id="A0A6P8ZNE6"/>
<evidence type="ECO:0000256" key="3">
    <source>
        <dbReference type="ARBA" id="ARBA00022833"/>
    </source>
</evidence>
<evidence type="ECO:0000256" key="4">
    <source>
        <dbReference type="PROSITE-ProRule" id="PRU00134"/>
    </source>
</evidence>
<evidence type="ECO:0000313" key="8">
    <source>
        <dbReference type="RefSeq" id="XP_034242219.1"/>
    </source>
</evidence>
<reference evidence="7 8" key="1">
    <citation type="submission" date="2025-04" db="UniProtKB">
        <authorList>
            <consortium name="RefSeq"/>
        </authorList>
    </citation>
    <scope>IDENTIFICATION</scope>
    <source>
        <tissue evidence="7 8">Total insect</tissue>
    </source>
</reference>
<keyword evidence="2 4" id="KW-0863">Zinc-finger</keyword>
<dbReference type="KEGG" id="tpal:117645850"/>
<dbReference type="InterPro" id="IPR046341">
    <property type="entry name" value="SET_dom_sf"/>
</dbReference>
<dbReference type="RefSeq" id="XP_034242219.1">
    <property type="nucleotide sequence ID" value="XM_034386328.1"/>
</dbReference>
<dbReference type="Gene3D" id="1.10.220.160">
    <property type="match status" value="1"/>
</dbReference>
<evidence type="ECO:0000259" key="5">
    <source>
        <dbReference type="PROSITE" id="PS50865"/>
    </source>
</evidence>
<keyword evidence="6" id="KW-1185">Reference proteome</keyword>
<evidence type="ECO:0000313" key="9">
    <source>
        <dbReference type="RefSeq" id="XP_034242220.1"/>
    </source>
</evidence>
<protein>
    <submittedName>
        <fullName evidence="7 8">SET domain-containing protein SmydA-8-like</fullName>
    </submittedName>
</protein>
<dbReference type="PROSITE" id="PS50865">
    <property type="entry name" value="ZF_MYND_2"/>
    <property type="match status" value="1"/>
</dbReference>
<keyword evidence="1" id="KW-0479">Metal-binding</keyword>
<dbReference type="SUPFAM" id="SSF82199">
    <property type="entry name" value="SET domain"/>
    <property type="match status" value="1"/>
</dbReference>